<dbReference type="GO" id="GO:0031593">
    <property type="term" value="F:polyubiquitin modification-dependent protein binding"/>
    <property type="evidence" value="ECO:0007669"/>
    <property type="project" value="TreeGrafter"/>
</dbReference>
<feature type="domain" description="SprT-like" evidence="1">
    <location>
        <begin position="34"/>
        <end position="187"/>
    </location>
</feature>
<dbReference type="InterPro" id="IPR044245">
    <property type="entry name" value="Spartan"/>
</dbReference>
<dbReference type="GO" id="GO:0004222">
    <property type="term" value="F:metalloendopeptidase activity"/>
    <property type="evidence" value="ECO:0007669"/>
    <property type="project" value="InterPro"/>
</dbReference>
<dbReference type="SMART" id="SM00731">
    <property type="entry name" value="SprT"/>
    <property type="match status" value="1"/>
</dbReference>
<dbReference type="GO" id="GO:0006974">
    <property type="term" value="P:DNA damage response"/>
    <property type="evidence" value="ECO:0007669"/>
    <property type="project" value="InterPro"/>
</dbReference>
<dbReference type="InterPro" id="IPR006640">
    <property type="entry name" value="SprT-like_domain"/>
</dbReference>
<dbReference type="Proteomes" id="UP000694892">
    <property type="component" value="Chromosome 2L"/>
</dbReference>
<name>A0A974HYC0_XENLA</name>
<dbReference type="AlphaFoldDB" id="A0A974HYC0"/>
<dbReference type="PANTHER" id="PTHR21220">
    <property type="entry name" value="DNA-DEPENDENT METALLOPROTEASE SPRTN"/>
    <property type="match status" value="1"/>
</dbReference>
<dbReference type="Pfam" id="PF10263">
    <property type="entry name" value="SprT-like"/>
    <property type="match status" value="1"/>
</dbReference>
<evidence type="ECO:0000313" key="2">
    <source>
        <dbReference type="EMBL" id="OCT94366.1"/>
    </source>
</evidence>
<dbReference type="PANTHER" id="PTHR21220:SF7">
    <property type="entry name" value="SPRT-LIKE DOMAIN-CONTAINING PROTEIN SPARTAN"/>
    <property type="match status" value="1"/>
</dbReference>
<reference evidence="3" key="1">
    <citation type="journal article" date="2016" name="Nature">
        <title>Genome evolution in the allotetraploid frog Xenopus laevis.</title>
        <authorList>
            <person name="Session A.M."/>
            <person name="Uno Y."/>
            <person name="Kwon T."/>
            <person name="Chapman J.A."/>
            <person name="Toyoda A."/>
            <person name="Takahashi S."/>
            <person name="Fukui A."/>
            <person name="Hikosaka A."/>
            <person name="Suzuki A."/>
            <person name="Kondo M."/>
            <person name="van Heeringen S.J."/>
            <person name="Quigley I."/>
            <person name="Heinz S."/>
            <person name="Ogino H."/>
            <person name="Ochi H."/>
            <person name="Hellsten U."/>
            <person name="Lyons J.B."/>
            <person name="Simakov O."/>
            <person name="Putnam N."/>
            <person name="Stites J."/>
            <person name="Kuroki Y."/>
            <person name="Tanaka T."/>
            <person name="Michiue T."/>
            <person name="Watanabe M."/>
            <person name="Bogdanovic O."/>
            <person name="Lister R."/>
            <person name="Georgiou G."/>
            <person name="Paranjpe S.S."/>
            <person name="van Kruijsbergen I."/>
            <person name="Shu S."/>
            <person name="Carlson J."/>
            <person name="Kinoshita T."/>
            <person name="Ohta Y."/>
            <person name="Mawaribuchi S."/>
            <person name="Jenkins J."/>
            <person name="Grimwood J."/>
            <person name="Schmutz J."/>
            <person name="Mitros T."/>
            <person name="Mozaffari S.V."/>
            <person name="Suzuki Y."/>
            <person name="Haramoto Y."/>
            <person name="Yamamoto T.S."/>
            <person name="Takagi C."/>
            <person name="Heald R."/>
            <person name="Miller K."/>
            <person name="Haudenschild C."/>
            <person name="Kitzman J."/>
            <person name="Nakayama T."/>
            <person name="Izutsu Y."/>
            <person name="Robert J."/>
            <person name="Fortriede J."/>
            <person name="Burns K."/>
            <person name="Lotay V."/>
            <person name="Karimi K."/>
            <person name="Yasuoka Y."/>
            <person name="Dichmann D.S."/>
            <person name="Flajnik M.F."/>
            <person name="Houston D.W."/>
            <person name="Shendure J."/>
            <person name="DuPasquier L."/>
            <person name="Vize P.D."/>
            <person name="Zorn A.M."/>
            <person name="Ito M."/>
            <person name="Marcotte E.M."/>
            <person name="Wallingford J.B."/>
            <person name="Ito Y."/>
            <person name="Asashima M."/>
            <person name="Ueno N."/>
            <person name="Matsuda Y."/>
            <person name="Veenstra G.J."/>
            <person name="Fujiyama A."/>
            <person name="Harland R.M."/>
            <person name="Taira M."/>
            <person name="Rokhsar D.S."/>
        </authorList>
    </citation>
    <scope>NUCLEOTIDE SEQUENCE [LARGE SCALE GENOMIC DNA]</scope>
    <source>
        <strain evidence="3">J</strain>
    </source>
</reference>
<protein>
    <recommendedName>
        <fullName evidence="1">SprT-like domain-containing protein</fullName>
    </recommendedName>
</protein>
<dbReference type="GO" id="GO:0005634">
    <property type="term" value="C:nucleus"/>
    <property type="evidence" value="ECO:0007669"/>
    <property type="project" value="TreeGrafter"/>
</dbReference>
<sequence length="222" mass="26387">MKQRRKLYEGWRKDKIADAKSPTLPQWEVLDPKPDIHTLYMEFNVKFFKGKLPELDLKWSNRISVTSGRTIRTSTGKLKIRLNKPLLDLRPRSTTVEILLHEMIHVHQFLSNSRDEGHGSLFHSHKRRINKMTGANIMAHPDYKEQYELLKRHWWRCNSPCGELEKRIMNRPPSTNSPNVEENLSKFQSLKTVLQKREGRSNLPRNNANFRKDLLFRKYLFL</sequence>
<accession>A0A974HYC0</accession>
<evidence type="ECO:0000259" key="1">
    <source>
        <dbReference type="SMART" id="SM00731"/>
    </source>
</evidence>
<dbReference type="GO" id="GO:0003697">
    <property type="term" value="F:single-stranded DNA binding"/>
    <property type="evidence" value="ECO:0007669"/>
    <property type="project" value="InterPro"/>
</dbReference>
<organism evidence="2 3">
    <name type="scientific">Xenopus laevis</name>
    <name type="common">African clawed frog</name>
    <dbReference type="NCBI Taxonomy" id="8355"/>
    <lineage>
        <taxon>Eukaryota</taxon>
        <taxon>Metazoa</taxon>
        <taxon>Chordata</taxon>
        <taxon>Craniata</taxon>
        <taxon>Vertebrata</taxon>
        <taxon>Euteleostomi</taxon>
        <taxon>Amphibia</taxon>
        <taxon>Batrachia</taxon>
        <taxon>Anura</taxon>
        <taxon>Pipoidea</taxon>
        <taxon>Pipidae</taxon>
        <taxon>Xenopodinae</taxon>
        <taxon>Xenopus</taxon>
        <taxon>Xenopus</taxon>
    </lineage>
</organism>
<dbReference type="EMBL" id="CM004468">
    <property type="protein sequence ID" value="OCT94366.1"/>
    <property type="molecule type" value="Genomic_DNA"/>
</dbReference>
<evidence type="ECO:0000313" key="3">
    <source>
        <dbReference type="Proteomes" id="UP000694892"/>
    </source>
</evidence>
<gene>
    <name evidence="2" type="ORF">XELAEV_18012037mg</name>
</gene>
<proteinExistence type="predicted"/>